<keyword evidence="8" id="KW-1185">Reference proteome</keyword>
<feature type="region of interest" description="Disordered" evidence="5">
    <location>
        <begin position="1"/>
        <end position="27"/>
    </location>
</feature>
<feature type="DNA-binding region" description="H-T-H motif" evidence="4">
    <location>
        <begin position="48"/>
        <end position="67"/>
    </location>
</feature>
<dbReference type="InterPro" id="IPR001647">
    <property type="entry name" value="HTH_TetR"/>
</dbReference>
<dbReference type="PANTHER" id="PTHR30055:SF234">
    <property type="entry name" value="HTH-TYPE TRANSCRIPTIONAL REGULATOR BETI"/>
    <property type="match status" value="1"/>
</dbReference>
<name>A0A9W6R203_9PSEU</name>
<keyword evidence="1" id="KW-0805">Transcription regulation</keyword>
<keyword evidence="2 4" id="KW-0238">DNA-binding</keyword>
<reference evidence="7" key="1">
    <citation type="submission" date="2023-03" db="EMBL/GenBank/DDBJ databases">
        <title>Amycolatopsis taiwanensis NBRC 103393.</title>
        <authorList>
            <person name="Ichikawa N."/>
            <person name="Sato H."/>
            <person name="Tonouchi N."/>
        </authorList>
    </citation>
    <scope>NUCLEOTIDE SEQUENCE</scope>
    <source>
        <strain evidence="7">NBRC 103393</strain>
    </source>
</reference>
<dbReference type="InterPro" id="IPR050109">
    <property type="entry name" value="HTH-type_TetR-like_transc_reg"/>
</dbReference>
<accession>A0A9W6R203</accession>
<evidence type="ECO:0000256" key="4">
    <source>
        <dbReference type="PROSITE-ProRule" id="PRU00335"/>
    </source>
</evidence>
<dbReference type="InterPro" id="IPR049445">
    <property type="entry name" value="TetR_SbtR-like_C"/>
</dbReference>
<organism evidence="7 8">
    <name type="scientific">Amycolatopsis taiwanensis</name>
    <dbReference type="NCBI Taxonomy" id="342230"/>
    <lineage>
        <taxon>Bacteria</taxon>
        <taxon>Bacillati</taxon>
        <taxon>Actinomycetota</taxon>
        <taxon>Actinomycetes</taxon>
        <taxon>Pseudonocardiales</taxon>
        <taxon>Pseudonocardiaceae</taxon>
        <taxon>Amycolatopsis</taxon>
    </lineage>
</organism>
<dbReference type="Proteomes" id="UP001165136">
    <property type="component" value="Unassembled WGS sequence"/>
</dbReference>
<dbReference type="EMBL" id="BSTI01000010">
    <property type="protein sequence ID" value="GLY68066.1"/>
    <property type="molecule type" value="Genomic_DNA"/>
</dbReference>
<comment type="caution">
    <text evidence="7">The sequence shown here is derived from an EMBL/GenBank/DDBJ whole genome shotgun (WGS) entry which is preliminary data.</text>
</comment>
<dbReference type="InterPro" id="IPR036271">
    <property type="entry name" value="Tet_transcr_reg_TetR-rel_C_sf"/>
</dbReference>
<evidence type="ECO:0000256" key="3">
    <source>
        <dbReference type="ARBA" id="ARBA00023163"/>
    </source>
</evidence>
<proteinExistence type="predicted"/>
<keyword evidence="3" id="KW-0804">Transcription</keyword>
<evidence type="ECO:0000256" key="1">
    <source>
        <dbReference type="ARBA" id="ARBA00023015"/>
    </source>
</evidence>
<evidence type="ECO:0000313" key="7">
    <source>
        <dbReference type="EMBL" id="GLY68066.1"/>
    </source>
</evidence>
<dbReference type="SUPFAM" id="SSF46689">
    <property type="entry name" value="Homeodomain-like"/>
    <property type="match status" value="1"/>
</dbReference>
<dbReference type="PROSITE" id="PS50977">
    <property type="entry name" value="HTH_TETR_2"/>
    <property type="match status" value="1"/>
</dbReference>
<evidence type="ECO:0000313" key="8">
    <source>
        <dbReference type="Proteomes" id="UP001165136"/>
    </source>
</evidence>
<feature type="domain" description="HTH tetR-type" evidence="6">
    <location>
        <begin position="27"/>
        <end position="85"/>
    </location>
</feature>
<dbReference type="GO" id="GO:0003700">
    <property type="term" value="F:DNA-binding transcription factor activity"/>
    <property type="evidence" value="ECO:0007669"/>
    <property type="project" value="TreeGrafter"/>
</dbReference>
<dbReference type="Pfam" id="PF00440">
    <property type="entry name" value="TetR_N"/>
    <property type="match status" value="1"/>
</dbReference>
<dbReference type="AlphaFoldDB" id="A0A9W6R203"/>
<dbReference type="PANTHER" id="PTHR30055">
    <property type="entry name" value="HTH-TYPE TRANSCRIPTIONAL REGULATOR RUTR"/>
    <property type="match status" value="1"/>
</dbReference>
<dbReference type="InterPro" id="IPR009057">
    <property type="entry name" value="Homeodomain-like_sf"/>
</dbReference>
<evidence type="ECO:0000256" key="2">
    <source>
        <dbReference type="ARBA" id="ARBA00023125"/>
    </source>
</evidence>
<dbReference type="GO" id="GO:0000976">
    <property type="term" value="F:transcription cis-regulatory region binding"/>
    <property type="evidence" value="ECO:0007669"/>
    <property type="project" value="TreeGrafter"/>
</dbReference>
<protein>
    <submittedName>
        <fullName evidence="7">TetR family transcriptional regulator</fullName>
    </submittedName>
</protein>
<dbReference type="SUPFAM" id="SSF48498">
    <property type="entry name" value="Tetracyclin repressor-like, C-terminal domain"/>
    <property type="match status" value="1"/>
</dbReference>
<dbReference type="Gene3D" id="1.10.357.10">
    <property type="entry name" value="Tetracycline Repressor, domain 2"/>
    <property type="match status" value="1"/>
</dbReference>
<evidence type="ECO:0000256" key="5">
    <source>
        <dbReference type="SAM" id="MobiDB-lite"/>
    </source>
</evidence>
<sequence length="200" mass="21823">MSGYSHDLNGHMSGSVKNAGPRRADAQRNRERILQAARDLVHEPGELKLNAVAKACGIGQGTLYRHFPTREDLLAEVYRRDVDELVAAAPRLLATHQPLDALAAWFDRVAAYARVKRDVFAAVEAATWQDLAAHSLGPIGQAVELLLAAGRSAGSIRADAEARDVIVLISWLSRLDDAELDARGPRLLSILVDGLRAHRR</sequence>
<dbReference type="Pfam" id="PF21597">
    <property type="entry name" value="TetR_C_43"/>
    <property type="match status" value="1"/>
</dbReference>
<evidence type="ECO:0000259" key="6">
    <source>
        <dbReference type="PROSITE" id="PS50977"/>
    </source>
</evidence>
<gene>
    <name evidence="7" type="ORF">Atai01_46850</name>
</gene>